<protein>
    <submittedName>
        <fullName evidence="1">Uncharacterized protein</fullName>
    </submittedName>
</protein>
<accession>A0AAP0EEI6</accession>
<dbReference type="EMBL" id="JBBNAF010000013">
    <property type="protein sequence ID" value="KAK9087384.1"/>
    <property type="molecule type" value="Genomic_DNA"/>
</dbReference>
<evidence type="ECO:0000313" key="1">
    <source>
        <dbReference type="EMBL" id="KAK9087384.1"/>
    </source>
</evidence>
<dbReference type="Proteomes" id="UP001420932">
    <property type="component" value="Unassembled WGS sequence"/>
</dbReference>
<reference evidence="1 2" key="1">
    <citation type="submission" date="2024-01" db="EMBL/GenBank/DDBJ databases">
        <title>Genome assemblies of Stephania.</title>
        <authorList>
            <person name="Yang L."/>
        </authorList>
    </citation>
    <scope>NUCLEOTIDE SEQUENCE [LARGE SCALE GENOMIC DNA]</scope>
    <source>
        <strain evidence="1">YNDBR</strain>
        <tissue evidence="1">Leaf</tissue>
    </source>
</reference>
<evidence type="ECO:0000313" key="2">
    <source>
        <dbReference type="Proteomes" id="UP001420932"/>
    </source>
</evidence>
<name>A0AAP0EEI6_9MAGN</name>
<proteinExistence type="predicted"/>
<keyword evidence="2" id="KW-1185">Reference proteome</keyword>
<comment type="caution">
    <text evidence="1">The sequence shown here is derived from an EMBL/GenBank/DDBJ whole genome shotgun (WGS) entry which is preliminary data.</text>
</comment>
<sequence>MSRLRFDRSHRVEAEEFFGGSMGVLNDDFAIKILCNNSQFIHMKIVVTRGQEFLFTTVYGNPNRSKRQA</sequence>
<gene>
    <name evidence="1" type="ORF">Syun_029778</name>
</gene>
<organism evidence="1 2">
    <name type="scientific">Stephania yunnanensis</name>
    <dbReference type="NCBI Taxonomy" id="152371"/>
    <lineage>
        <taxon>Eukaryota</taxon>
        <taxon>Viridiplantae</taxon>
        <taxon>Streptophyta</taxon>
        <taxon>Embryophyta</taxon>
        <taxon>Tracheophyta</taxon>
        <taxon>Spermatophyta</taxon>
        <taxon>Magnoliopsida</taxon>
        <taxon>Ranunculales</taxon>
        <taxon>Menispermaceae</taxon>
        <taxon>Menispermoideae</taxon>
        <taxon>Cissampelideae</taxon>
        <taxon>Stephania</taxon>
    </lineage>
</organism>
<dbReference type="AlphaFoldDB" id="A0AAP0EEI6"/>